<keyword evidence="3" id="KW-1133">Transmembrane helix</keyword>
<dbReference type="Pfam" id="PF25963">
    <property type="entry name" value="Beta-barrel_AAEA"/>
    <property type="match status" value="1"/>
</dbReference>
<comment type="caution">
    <text evidence="6">The sequence shown here is derived from an EMBL/GenBank/DDBJ whole genome shotgun (WGS) entry which is preliminary data.</text>
</comment>
<sequence length="376" mass="39668">MADADPQRDLRHSAEPVGDPIAAEAAPAAATPVIDAAPAEPAHKRRWLRPLLLVSVPIAIAGGGGYLWLTGGQFVSTDNAYVQQDKVSVSSDVAGRVVQVAVRENQPVHAGDLLFRIDPEPYRIAVSQANAAIASAQVALTSLRADFAGTGADIQAARDAIVNAQQDYQRQSELMRQGFTTRARLEQSQHALEQARAQLANATSNAAEARAKLATGSAVPGANPAIAAAQVQRDRASLDLGRTAVRAPVNGTISQSDRLQVGAMMVTGLPAVSIVANGRSWVEANFKETDLNHMRVGQPAEVSFDAYPGLKLRGHVQSIGAGTGSEFSVLPAQNATGNWVKVTQRVPVRVAIDEKSPRQLIAGQSADVRVDVRSAR</sequence>
<protein>
    <submittedName>
        <fullName evidence="6">Membrane fusion protein (Multidrug efflux system)</fullName>
    </submittedName>
</protein>
<keyword evidence="3" id="KW-0472">Membrane</keyword>
<dbReference type="Gene3D" id="2.40.50.100">
    <property type="match status" value="1"/>
</dbReference>
<keyword evidence="2" id="KW-0175">Coiled coil</keyword>
<dbReference type="EMBL" id="JACIJK010000006">
    <property type="protein sequence ID" value="MBB5715330.1"/>
    <property type="molecule type" value="Genomic_DNA"/>
</dbReference>
<dbReference type="AlphaFoldDB" id="A0A7W9BDN7"/>
<dbReference type="PANTHER" id="PTHR30386:SF19">
    <property type="entry name" value="MULTIDRUG EXPORT PROTEIN EMRA-RELATED"/>
    <property type="match status" value="1"/>
</dbReference>
<feature type="domain" description="p-hydroxybenzoic acid efflux pump subunit AaeA-like beta-barrel" evidence="5">
    <location>
        <begin position="282"/>
        <end position="370"/>
    </location>
</feature>
<feature type="coiled-coil region" evidence="2">
    <location>
        <begin position="154"/>
        <end position="212"/>
    </location>
</feature>
<evidence type="ECO:0000259" key="4">
    <source>
        <dbReference type="Pfam" id="PF25917"/>
    </source>
</evidence>
<comment type="subcellular location">
    <subcellularLocation>
        <location evidence="1">Cell envelope</location>
    </subcellularLocation>
</comment>
<dbReference type="InterPro" id="IPR050739">
    <property type="entry name" value="MFP"/>
</dbReference>
<keyword evidence="7" id="KW-1185">Reference proteome</keyword>
<evidence type="ECO:0000256" key="3">
    <source>
        <dbReference type="SAM" id="Phobius"/>
    </source>
</evidence>
<evidence type="ECO:0000259" key="5">
    <source>
        <dbReference type="Pfam" id="PF25963"/>
    </source>
</evidence>
<dbReference type="GO" id="GO:0015562">
    <property type="term" value="F:efflux transmembrane transporter activity"/>
    <property type="evidence" value="ECO:0007669"/>
    <property type="project" value="InterPro"/>
</dbReference>
<dbReference type="Proteomes" id="UP000546200">
    <property type="component" value="Unassembled WGS sequence"/>
</dbReference>
<dbReference type="InterPro" id="IPR058625">
    <property type="entry name" value="MdtA-like_BSH"/>
</dbReference>
<dbReference type="InterPro" id="IPR058634">
    <property type="entry name" value="AaeA-lik-b-barrel"/>
</dbReference>
<feature type="transmembrane region" description="Helical" evidence="3">
    <location>
        <begin position="51"/>
        <end position="69"/>
    </location>
</feature>
<evidence type="ECO:0000256" key="2">
    <source>
        <dbReference type="SAM" id="Coils"/>
    </source>
</evidence>
<feature type="domain" description="Multidrug resistance protein MdtA-like barrel-sandwich hybrid" evidence="4">
    <location>
        <begin position="86"/>
        <end position="275"/>
    </location>
</feature>
<reference evidence="6 7" key="1">
    <citation type="submission" date="2020-08" db="EMBL/GenBank/DDBJ databases">
        <title>Genomic Encyclopedia of Type Strains, Phase IV (KMG-IV): sequencing the most valuable type-strain genomes for metagenomic binning, comparative biology and taxonomic classification.</title>
        <authorList>
            <person name="Goeker M."/>
        </authorList>
    </citation>
    <scope>NUCLEOTIDE SEQUENCE [LARGE SCALE GENOMIC DNA]</scope>
    <source>
        <strain evidence="6 7">DSM 100044</strain>
    </source>
</reference>
<dbReference type="Pfam" id="PF25917">
    <property type="entry name" value="BSH_RND"/>
    <property type="match status" value="1"/>
</dbReference>
<evidence type="ECO:0000313" key="6">
    <source>
        <dbReference type="EMBL" id="MBB5715330.1"/>
    </source>
</evidence>
<evidence type="ECO:0000256" key="1">
    <source>
        <dbReference type="ARBA" id="ARBA00004196"/>
    </source>
</evidence>
<dbReference type="PANTHER" id="PTHR30386">
    <property type="entry name" value="MEMBRANE FUSION SUBUNIT OF EMRAB-TOLC MULTIDRUG EFFLUX PUMP"/>
    <property type="match status" value="1"/>
</dbReference>
<dbReference type="Gene3D" id="2.40.30.170">
    <property type="match status" value="1"/>
</dbReference>
<accession>A0A7W9BDN7</accession>
<dbReference type="RefSeq" id="WP_184057560.1">
    <property type="nucleotide sequence ID" value="NZ_JACIJK010000006.1"/>
</dbReference>
<gene>
    <name evidence="6" type="ORF">FHS94_002176</name>
</gene>
<name>A0A7W9BDN7_9SPHN</name>
<dbReference type="SUPFAM" id="SSF111369">
    <property type="entry name" value="HlyD-like secretion proteins"/>
    <property type="match status" value="1"/>
</dbReference>
<proteinExistence type="predicted"/>
<keyword evidence="3" id="KW-0812">Transmembrane</keyword>
<organism evidence="6 7">
    <name type="scientific">Sphingomonas aerophila</name>
    <dbReference type="NCBI Taxonomy" id="1344948"/>
    <lineage>
        <taxon>Bacteria</taxon>
        <taxon>Pseudomonadati</taxon>
        <taxon>Pseudomonadota</taxon>
        <taxon>Alphaproteobacteria</taxon>
        <taxon>Sphingomonadales</taxon>
        <taxon>Sphingomonadaceae</taxon>
        <taxon>Sphingomonas</taxon>
    </lineage>
</organism>
<dbReference type="Gene3D" id="1.10.287.470">
    <property type="entry name" value="Helix hairpin bin"/>
    <property type="match status" value="1"/>
</dbReference>
<dbReference type="GO" id="GO:0030313">
    <property type="term" value="C:cell envelope"/>
    <property type="evidence" value="ECO:0007669"/>
    <property type="project" value="UniProtKB-SubCell"/>
</dbReference>
<evidence type="ECO:0000313" key="7">
    <source>
        <dbReference type="Proteomes" id="UP000546200"/>
    </source>
</evidence>